<dbReference type="PANTHER" id="PTHR43433">
    <property type="entry name" value="HYDROLASE, ALPHA/BETA FOLD FAMILY PROTEIN"/>
    <property type="match status" value="1"/>
</dbReference>
<accession>A0A1H7QKN2</accession>
<dbReference type="STRING" id="1036779.SAMN04515666_10443"/>
<dbReference type="Pfam" id="PF00561">
    <property type="entry name" value="Abhydrolase_1"/>
    <property type="match status" value="1"/>
</dbReference>
<dbReference type="InterPro" id="IPR050471">
    <property type="entry name" value="AB_hydrolase"/>
</dbReference>
<name>A0A1H7QKN2_9HYPH</name>
<reference evidence="3" key="1">
    <citation type="submission" date="2016-10" db="EMBL/GenBank/DDBJ databases">
        <authorList>
            <person name="Varghese N."/>
            <person name="Submissions S."/>
        </authorList>
    </citation>
    <scope>NUCLEOTIDE SEQUENCE [LARGE SCALE GENOMIC DNA]</scope>
    <source>
        <strain evidence="3">LMG 26383,CCUG 61248,R- 45681</strain>
    </source>
</reference>
<dbReference type="PRINTS" id="PR00111">
    <property type="entry name" value="ABHYDROLASE"/>
</dbReference>
<dbReference type="Gene3D" id="3.40.50.1820">
    <property type="entry name" value="alpha/beta hydrolase"/>
    <property type="match status" value="1"/>
</dbReference>
<dbReference type="EMBL" id="FOAN01000004">
    <property type="protein sequence ID" value="SEL48680.1"/>
    <property type="molecule type" value="Genomic_DNA"/>
</dbReference>
<dbReference type="PANTHER" id="PTHR43433:SF5">
    <property type="entry name" value="AB HYDROLASE-1 DOMAIN-CONTAINING PROTEIN"/>
    <property type="match status" value="1"/>
</dbReference>
<dbReference type="InterPro" id="IPR029058">
    <property type="entry name" value="AB_hydrolase_fold"/>
</dbReference>
<dbReference type="SUPFAM" id="SSF53474">
    <property type="entry name" value="alpha/beta-Hydrolases"/>
    <property type="match status" value="1"/>
</dbReference>
<feature type="domain" description="AB hydrolase-1" evidence="1">
    <location>
        <begin position="49"/>
        <end position="275"/>
    </location>
</feature>
<evidence type="ECO:0000313" key="3">
    <source>
        <dbReference type="Proteomes" id="UP000199664"/>
    </source>
</evidence>
<dbReference type="RefSeq" id="WP_244543834.1">
    <property type="nucleotide sequence ID" value="NZ_FOAN01000004.1"/>
</dbReference>
<proteinExistence type="predicted"/>
<gene>
    <name evidence="2" type="ORF">SAMN04515666_10443</name>
</gene>
<keyword evidence="3" id="KW-1185">Reference proteome</keyword>
<protein>
    <submittedName>
        <fullName evidence="2">Pimeloyl-ACP methyl ester carboxylesterase</fullName>
    </submittedName>
</protein>
<evidence type="ECO:0000313" key="2">
    <source>
        <dbReference type="EMBL" id="SEL48680.1"/>
    </source>
</evidence>
<dbReference type="AlphaFoldDB" id="A0A1H7QKN2"/>
<evidence type="ECO:0000259" key="1">
    <source>
        <dbReference type="Pfam" id="PF00561"/>
    </source>
</evidence>
<dbReference type="InterPro" id="IPR000073">
    <property type="entry name" value="AB_hydrolase_1"/>
</dbReference>
<dbReference type="Proteomes" id="UP000199664">
    <property type="component" value="Unassembled WGS sequence"/>
</dbReference>
<organism evidence="2 3">
    <name type="scientific">Bosea lupini</name>
    <dbReference type="NCBI Taxonomy" id="1036779"/>
    <lineage>
        <taxon>Bacteria</taxon>
        <taxon>Pseudomonadati</taxon>
        <taxon>Pseudomonadota</taxon>
        <taxon>Alphaproteobacteria</taxon>
        <taxon>Hyphomicrobiales</taxon>
        <taxon>Boseaceae</taxon>
        <taxon>Bosea</taxon>
    </lineage>
</organism>
<sequence length="290" mass="30901">MTPARRHQNDPSDVAPTNAADGVAVTGEFKVMLPDSAVLRAVSQGQGRPVLLVSGLAGSAAFWDDNAATLARSFQVLRFDQRGIGASDRGSAPCTIDQLARDCLAVLDAAGVERATVLGHSTGGCIGLALARQAPERLDGLILSGSWLKQNRYMTALFETRLAILDQHPRAYAATAALMAYPPTWLEAHWNVYETAVATAPDTPEAKQVVRERIDALRAFDASAWAGELSPPTLILGTRDDMIVPAFLQEELAAAMPGARKTLLDTGGHFFPISRPDAFTANVAEWIGAL</sequence>